<dbReference type="AlphaFoldDB" id="A0A370X4R2"/>
<accession>A0A370X4R2</accession>
<dbReference type="Proteomes" id="UP000255334">
    <property type="component" value="Unassembled WGS sequence"/>
</dbReference>
<proteinExistence type="predicted"/>
<evidence type="ECO:0000313" key="3">
    <source>
        <dbReference type="Proteomes" id="UP000255334"/>
    </source>
</evidence>
<evidence type="ECO:0000313" key="2">
    <source>
        <dbReference type="EMBL" id="RDS83414.1"/>
    </source>
</evidence>
<protein>
    <submittedName>
        <fullName evidence="2">Uncharacterized protein</fullName>
    </submittedName>
</protein>
<sequence>MSNEITSETSRKRSKQGIGVLVIGALAIAAFRFLFPPGVQSKDTHGQINLPIPTTPTPLNQVAPVKLSAAEAQKSFQSVTSCNIEAINGQNYDRDISLPHDTTVGLGGWLINQTDGTNAKNSWIELIDTSTHDAYKVPLTFRAERQDVQEAFEGREGFADAGFLSLIGTSNLPGGRYHVLVAYDDDRGQEFMCDAGRILNLN</sequence>
<feature type="transmembrane region" description="Helical" evidence="1">
    <location>
        <begin position="17"/>
        <end position="35"/>
    </location>
</feature>
<organism evidence="2 3">
    <name type="scientific">Dyella psychrodurans</name>
    <dbReference type="NCBI Taxonomy" id="1927960"/>
    <lineage>
        <taxon>Bacteria</taxon>
        <taxon>Pseudomonadati</taxon>
        <taxon>Pseudomonadota</taxon>
        <taxon>Gammaproteobacteria</taxon>
        <taxon>Lysobacterales</taxon>
        <taxon>Rhodanobacteraceae</taxon>
        <taxon>Dyella</taxon>
    </lineage>
</organism>
<keyword evidence="1" id="KW-0812">Transmembrane</keyword>
<reference evidence="2 3" key="1">
    <citation type="submission" date="2018-07" db="EMBL/GenBank/DDBJ databases">
        <title>Dyella monticola sp. nov. and Dyella psychrodurans sp. nov. isolated from monsoon evergreen broad-leaved forest soil of Dinghu Mountain, China.</title>
        <authorList>
            <person name="Gao Z."/>
            <person name="Qiu L."/>
        </authorList>
    </citation>
    <scope>NUCLEOTIDE SEQUENCE [LARGE SCALE GENOMIC DNA]</scope>
    <source>
        <strain evidence="2 3">4MSK11</strain>
    </source>
</reference>
<comment type="caution">
    <text evidence="2">The sequence shown here is derived from an EMBL/GenBank/DDBJ whole genome shotgun (WGS) entry which is preliminary data.</text>
</comment>
<dbReference type="EMBL" id="QRBF01000004">
    <property type="protein sequence ID" value="RDS83414.1"/>
    <property type="molecule type" value="Genomic_DNA"/>
</dbReference>
<keyword evidence="1" id="KW-0472">Membrane</keyword>
<keyword evidence="3" id="KW-1185">Reference proteome</keyword>
<keyword evidence="1" id="KW-1133">Transmembrane helix</keyword>
<dbReference type="RefSeq" id="WP_115478454.1">
    <property type="nucleotide sequence ID" value="NZ_QRBF01000004.1"/>
</dbReference>
<gene>
    <name evidence="2" type="ORF">DWU99_12865</name>
</gene>
<name>A0A370X4R2_9GAMM</name>
<evidence type="ECO:0000256" key="1">
    <source>
        <dbReference type="SAM" id="Phobius"/>
    </source>
</evidence>
<dbReference type="OrthoDB" id="6067036at2"/>